<keyword evidence="5" id="KW-1185">Reference proteome</keyword>
<dbReference type="Gene3D" id="3.90.470.20">
    <property type="entry name" value="4'-phosphopantetheinyl transferase domain"/>
    <property type="match status" value="2"/>
</dbReference>
<dbReference type="STRING" id="52247.A0A4T0X6R5"/>
<dbReference type="InterPro" id="IPR050559">
    <property type="entry name" value="P-Pant_transferase_sf"/>
</dbReference>
<dbReference type="InterPro" id="IPR008278">
    <property type="entry name" value="4-PPantetheinyl_Trfase_dom"/>
</dbReference>
<name>A0A4T0X6R5_9ASCO</name>
<dbReference type="SUPFAM" id="SSF56214">
    <property type="entry name" value="4'-phosphopantetheinyl transferase"/>
    <property type="match status" value="2"/>
</dbReference>
<comment type="caution">
    <text evidence="4">The sequence shown here is derived from an EMBL/GenBank/DDBJ whole genome shotgun (WGS) entry which is preliminary data.</text>
</comment>
<evidence type="ECO:0000259" key="3">
    <source>
        <dbReference type="Pfam" id="PF01648"/>
    </source>
</evidence>
<dbReference type="AlphaFoldDB" id="A0A4T0X6R5"/>
<proteinExistence type="predicted"/>
<dbReference type="PANTHER" id="PTHR12215">
    <property type="entry name" value="PHOSPHOPANTETHEINE TRANSFERASE"/>
    <property type="match status" value="1"/>
</dbReference>
<dbReference type="GO" id="GO:0005829">
    <property type="term" value="C:cytosol"/>
    <property type="evidence" value="ECO:0007669"/>
    <property type="project" value="TreeGrafter"/>
</dbReference>
<accession>A0A4T0X6R5</accession>
<evidence type="ECO:0000313" key="5">
    <source>
        <dbReference type="Proteomes" id="UP000307173"/>
    </source>
</evidence>
<evidence type="ECO:0000313" key="4">
    <source>
        <dbReference type="EMBL" id="TID31201.1"/>
    </source>
</evidence>
<evidence type="ECO:0000256" key="2">
    <source>
        <dbReference type="ARBA" id="ARBA00022679"/>
    </source>
</evidence>
<dbReference type="OrthoDB" id="26719at2759"/>
<dbReference type="GO" id="GO:0000287">
    <property type="term" value="F:magnesium ion binding"/>
    <property type="evidence" value="ECO:0007669"/>
    <property type="project" value="InterPro"/>
</dbReference>
<dbReference type="GO" id="GO:0008897">
    <property type="term" value="F:holo-[acyl-carrier-protein] synthase activity"/>
    <property type="evidence" value="ECO:0007669"/>
    <property type="project" value="UniProtKB-EC"/>
</dbReference>
<dbReference type="EC" id="2.7.8.7" evidence="1"/>
<dbReference type="Pfam" id="PF01648">
    <property type="entry name" value="ACPS"/>
    <property type="match status" value="1"/>
</dbReference>
<protein>
    <recommendedName>
        <fullName evidence="1">holo-[acyl-carrier-protein] synthase</fullName>
        <ecNumber evidence="1">2.7.8.7</ecNumber>
    </recommendedName>
</protein>
<dbReference type="GO" id="GO:0019878">
    <property type="term" value="P:lysine biosynthetic process via aminoadipic acid"/>
    <property type="evidence" value="ECO:0007669"/>
    <property type="project" value="TreeGrafter"/>
</dbReference>
<feature type="domain" description="4'-phosphopantetheinyl transferase" evidence="3">
    <location>
        <begin position="136"/>
        <end position="220"/>
    </location>
</feature>
<organism evidence="4 5">
    <name type="scientific">Pichia inconspicua</name>
    <dbReference type="NCBI Taxonomy" id="52247"/>
    <lineage>
        <taxon>Eukaryota</taxon>
        <taxon>Fungi</taxon>
        <taxon>Dikarya</taxon>
        <taxon>Ascomycota</taxon>
        <taxon>Saccharomycotina</taxon>
        <taxon>Pichiomycetes</taxon>
        <taxon>Pichiales</taxon>
        <taxon>Pichiaceae</taxon>
        <taxon>Pichia</taxon>
    </lineage>
</organism>
<gene>
    <name evidence="4" type="ORF">CANINC_000144</name>
</gene>
<dbReference type="Proteomes" id="UP000307173">
    <property type="component" value="Unassembled WGS sequence"/>
</dbReference>
<dbReference type="PANTHER" id="PTHR12215:SF10">
    <property type="entry name" value="L-AMINOADIPATE-SEMIALDEHYDE DEHYDROGENASE-PHOSPHOPANTETHEINYL TRANSFERASE"/>
    <property type="match status" value="1"/>
</dbReference>
<dbReference type="EMBL" id="SELW01000039">
    <property type="protein sequence ID" value="TID31201.1"/>
    <property type="molecule type" value="Genomic_DNA"/>
</dbReference>
<reference evidence="4 5" key="1">
    <citation type="journal article" date="2019" name="Front. Genet.">
        <title>Whole-Genome Sequencing of the Opportunistic Yeast Pathogen Candida inconspicua Uncovers Its Hybrid Origin.</title>
        <authorList>
            <person name="Mixao V."/>
            <person name="Hansen A.P."/>
            <person name="Saus E."/>
            <person name="Boekhout T."/>
            <person name="Lass-Florl C."/>
            <person name="Gabaldon T."/>
        </authorList>
    </citation>
    <scope>NUCLEOTIDE SEQUENCE [LARGE SCALE GENOMIC DNA]</scope>
    <source>
        <strain evidence="4 5">CBS 180</strain>
    </source>
</reference>
<dbReference type="InterPro" id="IPR037143">
    <property type="entry name" value="4-PPantetheinyl_Trfase_dom_sf"/>
</dbReference>
<evidence type="ECO:0000256" key="1">
    <source>
        <dbReference type="ARBA" id="ARBA00013172"/>
    </source>
</evidence>
<sequence>MFPIDTNKLHLFYVQLEGEEDKGVCALRDDFKFELLLRNLTLKQQLRIRNTKNETDKFIKLLNSLFVQYVVGIYEKDKGQEREPIVELRSKYGKPYLENREYQYNLSDENGIVMLAIGFSKSFEGKEIGIDLANPIDIERFNLKRLEDFYRSDFRAIFSSAEIENLDGYFETLSHQEQLLLLSKVWSLKESYCKYIGVGITAGMQNFEFLTVCDNFETTIDTIRLKPLKGYDPLNACFIIPNSPIICSVFSHYENARLIKVDACDIINYYTKK</sequence>
<keyword evidence="2" id="KW-0808">Transferase</keyword>